<organism evidence="8 9">
    <name type="scientific">Candidatus Anaerobiospirillum pullistercoris</name>
    <dbReference type="NCBI Taxonomy" id="2838452"/>
    <lineage>
        <taxon>Bacteria</taxon>
        <taxon>Pseudomonadati</taxon>
        <taxon>Pseudomonadota</taxon>
        <taxon>Gammaproteobacteria</taxon>
        <taxon>Aeromonadales</taxon>
        <taxon>Succinivibrionaceae</taxon>
        <taxon>Anaerobiospirillum</taxon>
    </lineage>
</organism>
<evidence type="ECO:0000256" key="1">
    <source>
        <dbReference type="ARBA" id="ARBA00022729"/>
    </source>
</evidence>
<feature type="signal peptide" evidence="6">
    <location>
        <begin position="1"/>
        <end position="20"/>
    </location>
</feature>
<dbReference type="Gene3D" id="1.25.40.10">
    <property type="entry name" value="Tetratricopeptide repeat domain"/>
    <property type="match status" value="1"/>
</dbReference>
<evidence type="ECO:0000256" key="2">
    <source>
        <dbReference type="ARBA" id="ARBA00023136"/>
    </source>
</evidence>
<feature type="domain" description="Outer membrane lipoprotein BamD-like" evidence="7">
    <location>
        <begin position="31"/>
        <end position="236"/>
    </location>
</feature>
<dbReference type="InterPro" id="IPR039565">
    <property type="entry name" value="BamD-like"/>
</dbReference>
<comment type="caution">
    <text evidence="8">The sequence shown here is derived from an EMBL/GenBank/DDBJ whole genome shotgun (WGS) entry which is preliminary data.</text>
</comment>
<evidence type="ECO:0000313" key="8">
    <source>
        <dbReference type="EMBL" id="HIX58060.1"/>
    </source>
</evidence>
<dbReference type="CDD" id="cd15830">
    <property type="entry name" value="BamD"/>
    <property type="match status" value="1"/>
</dbReference>
<dbReference type="NCBIfam" id="TIGR03302">
    <property type="entry name" value="OM_YfiO"/>
    <property type="match status" value="1"/>
</dbReference>
<dbReference type="GO" id="GO:0051205">
    <property type="term" value="P:protein insertion into membrane"/>
    <property type="evidence" value="ECO:0007669"/>
    <property type="project" value="TreeGrafter"/>
</dbReference>
<proteinExistence type="inferred from homology"/>
<keyword evidence="1 6" id="KW-0732">Signal</keyword>
<dbReference type="SUPFAM" id="SSF48452">
    <property type="entry name" value="TPR-like"/>
    <property type="match status" value="1"/>
</dbReference>
<sequence length="375" mass="41342">MFKFLATVMLCFTLAVTACSSSNYNSDEVPDISPENLYNVAKSGMATGDFALARRYLEAIDSRYPFGSLTSQVQLDLIYVYYKERESDLALAQINRFIRLSPTHPNIDYVYYMKGLTEIQKRSDMIQDYLGLDRSEKDPSLYQAAFNTFRDLIRSYPNSIYAADARQRMIYIKEELAKRELAIAEYYFEREAYVSSIRHCQNLLYTYRNTQQLRPALELMARGYERLGLVDPANNTRRVLATTFGGSYTPLVSTNSSTPIDPDTGLPVAPAAVSAGEDKSWFDSIGDWIWGEDEAEAAPVAAPVAASAAPVSTVPHTAAPAANAGVPATAAASEDKSWIDSIGDWIWGDSEEEAVIHTSGAASGPDSMRTQTAAA</sequence>
<reference evidence="8" key="1">
    <citation type="journal article" date="2021" name="PeerJ">
        <title>Extensive microbial diversity within the chicken gut microbiome revealed by metagenomics and culture.</title>
        <authorList>
            <person name="Gilroy R."/>
            <person name="Ravi A."/>
            <person name="Getino M."/>
            <person name="Pursley I."/>
            <person name="Horton D.L."/>
            <person name="Alikhan N.F."/>
            <person name="Baker D."/>
            <person name="Gharbi K."/>
            <person name="Hall N."/>
            <person name="Watson M."/>
            <person name="Adriaenssens E.M."/>
            <person name="Foster-Nyarko E."/>
            <person name="Jarju S."/>
            <person name="Secka A."/>
            <person name="Antonio M."/>
            <person name="Oren A."/>
            <person name="Chaudhuri R.R."/>
            <person name="La Ragione R."/>
            <person name="Hildebrand F."/>
            <person name="Pallen M.J."/>
        </authorList>
    </citation>
    <scope>NUCLEOTIDE SEQUENCE</scope>
    <source>
        <strain evidence="8">USASDec5-558</strain>
    </source>
</reference>
<protein>
    <submittedName>
        <fullName evidence="8">Outer membrane protein assembly factor BamD</fullName>
    </submittedName>
</protein>
<evidence type="ECO:0000256" key="4">
    <source>
        <dbReference type="ARBA" id="ARBA00023237"/>
    </source>
</evidence>
<dbReference type="AlphaFoldDB" id="A0A9D2B1V4"/>
<dbReference type="PANTHER" id="PTHR37423">
    <property type="entry name" value="SOLUBLE LYTIC MUREIN TRANSGLYCOSYLASE-RELATED"/>
    <property type="match status" value="1"/>
</dbReference>
<dbReference type="HAMAP" id="MF_00922">
    <property type="entry name" value="OM_assembly_BamD"/>
    <property type="match status" value="1"/>
</dbReference>
<gene>
    <name evidence="8" type="ORF">H9850_11440</name>
</gene>
<evidence type="ECO:0000256" key="6">
    <source>
        <dbReference type="SAM" id="SignalP"/>
    </source>
</evidence>
<dbReference type="PROSITE" id="PS51257">
    <property type="entry name" value="PROKAR_LIPOPROTEIN"/>
    <property type="match status" value="1"/>
</dbReference>
<dbReference type="InterPro" id="IPR017689">
    <property type="entry name" value="BamD"/>
</dbReference>
<feature type="non-terminal residue" evidence="8">
    <location>
        <position position="375"/>
    </location>
</feature>
<reference evidence="8" key="2">
    <citation type="submission" date="2021-04" db="EMBL/GenBank/DDBJ databases">
        <authorList>
            <person name="Gilroy R."/>
        </authorList>
    </citation>
    <scope>NUCLEOTIDE SEQUENCE</scope>
    <source>
        <strain evidence="8">USASDec5-558</strain>
    </source>
</reference>
<dbReference type="PANTHER" id="PTHR37423:SF1">
    <property type="entry name" value="OUTER MEMBRANE PROTEIN ASSEMBLY FACTOR BAMD"/>
    <property type="match status" value="1"/>
</dbReference>
<feature type="chain" id="PRO_5039570395" evidence="6">
    <location>
        <begin position="21"/>
        <end position="375"/>
    </location>
</feature>
<evidence type="ECO:0000256" key="3">
    <source>
        <dbReference type="ARBA" id="ARBA00023139"/>
    </source>
</evidence>
<evidence type="ECO:0000259" key="7">
    <source>
        <dbReference type="Pfam" id="PF13525"/>
    </source>
</evidence>
<accession>A0A9D2B1V4</accession>
<name>A0A9D2B1V4_9GAMM</name>
<dbReference type="InterPro" id="IPR011990">
    <property type="entry name" value="TPR-like_helical_dom_sf"/>
</dbReference>
<dbReference type="Proteomes" id="UP000886829">
    <property type="component" value="Unassembled WGS sequence"/>
</dbReference>
<dbReference type="EMBL" id="DXEV01000224">
    <property type="protein sequence ID" value="HIX58060.1"/>
    <property type="molecule type" value="Genomic_DNA"/>
</dbReference>
<keyword evidence="2" id="KW-0472">Membrane</keyword>
<evidence type="ECO:0000256" key="5">
    <source>
        <dbReference type="ARBA" id="ARBA00023288"/>
    </source>
</evidence>
<keyword evidence="4" id="KW-0998">Cell outer membrane</keyword>
<dbReference type="GO" id="GO:1990063">
    <property type="term" value="C:Bam protein complex"/>
    <property type="evidence" value="ECO:0007669"/>
    <property type="project" value="TreeGrafter"/>
</dbReference>
<dbReference type="Pfam" id="PF13525">
    <property type="entry name" value="YfiO"/>
    <property type="match status" value="1"/>
</dbReference>
<keyword evidence="5" id="KW-0449">Lipoprotein</keyword>
<evidence type="ECO:0000313" key="9">
    <source>
        <dbReference type="Proteomes" id="UP000886829"/>
    </source>
</evidence>
<keyword evidence="3" id="KW-0564">Palmitate</keyword>